<protein>
    <submittedName>
        <fullName evidence="1">Uncharacterized protein</fullName>
    </submittedName>
</protein>
<dbReference type="EMBL" id="WJIE01000005">
    <property type="protein sequence ID" value="MRG93747.1"/>
    <property type="molecule type" value="Genomic_DNA"/>
</dbReference>
<dbReference type="RefSeq" id="WP_153820606.1">
    <property type="nucleotide sequence ID" value="NZ_WJIE01000005.1"/>
</dbReference>
<comment type="caution">
    <text evidence="1">The sequence shown here is derived from an EMBL/GenBank/DDBJ whole genome shotgun (WGS) entry which is preliminary data.</text>
</comment>
<evidence type="ECO:0000313" key="2">
    <source>
        <dbReference type="Proteomes" id="UP000440224"/>
    </source>
</evidence>
<accession>A0A6N7PQ48</accession>
<name>A0A6N7PQ48_9BACT</name>
<gene>
    <name evidence="1" type="ORF">GF068_17780</name>
</gene>
<evidence type="ECO:0000313" key="1">
    <source>
        <dbReference type="EMBL" id="MRG93747.1"/>
    </source>
</evidence>
<proteinExistence type="predicted"/>
<sequence length="158" mass="17582">MSDVKLELVELNQEFAAAVRERETTIFEAAQEALGEASGIDHEATINTRYGTQIGQTVKSFRYHLGEAMLSIKFRTYREVSSPVAVTPVWTTHHVYVIEDPYNSKLYVVTQWSRDLTTASPVALRDTYDASSIASDSFRGAIKASIAAAIEYGRSLRT</sequence>
<dbReference type="AlphaFoldDB" id="A0A6N7PQ48"/>
<organism evidence="1 2">
    <name type="scientific">Polyangium spumosum</name>
    <dbReference type="NCBI Taxonomy" id="889282"/>
    <lineage>
        <taxon>Bacteria</taxon>
        <taxon>Pseudomonadati</taxon>
        <taxon>Myxococcota</taxon>
        <taxon>Polyangia</taxon>
        <taxon>Polyangiales</taxon>
        <taxon>Polyangiaceae</taxon>
        <taxon>Polyangium</taxon>
    </lineage>
</organism>
<keyword evidence="2" id="KW-1185">Reference proteome</keyword>
<reference evidence="1 2" key="1">
    <citation type="submission" date="2019-10" db="EMBL/GenBank/DDBJ databases">
        <title>A soil myxobacterium in the family Polyangiaceae.</title>
        <authorList>
            <person name="Li Y."/>
            <person name="Wang J."/>
        </authorList>
    </citation>
    <scope>NUCLEOTIDE SEQUENCE [LARGE SCALE GENOMIC DNA]</scope>
    <source>
        <strain evidence="1 2">DSM 14734</strain>
    </source>
</reference>
<dbReference type="Proteomes" id="UP000440224">
    <property type="component" value="Unassembled WGS sequence"/>
</dbReference>